<proteinExistence type="predicted"/>
<protein>
    <submittedName>
        <fullName evidence="3">(rape) hypothetical protein</fullName>
    </submittedName>
</protein>
<evidence type="ECO:0000256" key="1">
    <source>
        <dbReference type="SAM" id="MobiDB-lite"/>
    </source>
</evidence>
<evidence type="ECO:0000259" key="2">
    <source>
        <dbReference type="PROSITE" id="PS50076"/>
    </source>
</evidence>
<dbReference type="EMBL" id="HG994356">
    <property type="protein sequence ID" value="CAF2145299.1"/>
    <property type="molecule type" value="Genomic_DNA"/>
</dbReference>
<reference evidence="3" key="1">
    <citation type="submission" date="2021-01" db="EMBL/GenBank/DDBJ databases">
        <authorList>
            <consortium name="Genoscope - CEA"/>
            <person name="William W."/>
        </authorList>
    </citation>
    <scope>NUCLEOTIDE SEQUENCE</scope>
</reference>
<dbReference type="PROSITE" id="PS00636">
    <property type="entry name" value="DNAJ_1"/>
    <property type="match status" value="1"/>
</dbReference>
<dbReference type="PROSITE" id="PS50076">
    <property type="entry name" value="DNAJ_2"/>
    <property type="match status" value="1"/>
</dbReference>
<accession>A0A816XFG0</accession>
<organism evidence="3">
    <name type="scientific">Brassica napus</name>
    <name type="common">Rape</name>
    <dbReference type="NCBI Taxonomy" id="3708"/>
    <lineage>
        <taxon>Eukaryota</taxon>
        <taxon>Viridiplantae</taxon>
        <taxon>Streptophyta</taxon>
        <taxon>Embryophyta</taxon>
        <taxon>Tracheophyta</taxon>
        <taxon>Spermatophyta</taxon>
        <taxon>Magnoliopsida</taxon>
        <taxon>eudicotyledons</taxon>
        <taxon>Gunneridae</taxon>
        <taxon>Pentapetalae</taxon>
        <taxon>rosids</taxon>
        <taxon>malvids</taxon>
        <taxon>Brassicales</taxon>
        <taxon>Brassicaceae</taxon>
        <taxon>Brassiceae</taxon>
        <taxon>Brassica</taxon>
    </lineage>
</organism>
<sequence>AKLPSLASAHYQNKCFALYALFGSESKSHLNHLKAGGGESDWYGILNVDPLADYVTVKKQYKRLALLLHPDKNKYNGAKEAFNLVFDAWSLLSDHSKRAAYDEQRKYKEQQQKHHKGSKCRGSRVAFQESDEESKRKLYRRRREALQETGADENRKLKLFFRGGEAIQEAYESSKSKLYFGLVFFLKPNV</sequence>
<dbReference type="SUPFAM" id="SSF46565">
    <property type="entry name" value="Chaperone J-domain"/>
    <property type="match status" value="1"/>
</dbReference>
<gene>
    <name evidence="3" type="ORF">DARMORV10_A02P43430.1</name>
</gene>
<dbReference type="CDD" id="cd06257">
    <property type="entry name" value="DnaJ"/>
    <property type="match status" value="1"/>
</dbReference>
<dbReference type="InterPro" id="IPR001623">
    <property type="entry name" value="DnaJ_domain"/>
</dbReference>
<dbReference type="Pfam" id="PF00226">
    <property type="entry name" value="DnaJ"/>
    <property type="match status" value="1"/>
</dbReference>
<dbReference type="Gene3D" id="1.10.287.110">
    <property type="entry name" value="DnaJ domain"/>
    <property type="match status" value="1"/>
</dbReference>
<evidence type="ECO:0000313" key="3">
    <source>
        <dbReference type="EMBL" id="CAF2145299.1"/>
    </source>
</evidence>
<name>A0A816XFG0_BRANA</name>
<dbReference type="AlphaFoldDB" id="A0A816XFG0"/>
<dbReference type="Proteomes" id="UP001295469">
    <property type="component" value="Chromosome A02"/>
</dbReference>
<feature type="domain" description="J" evidence="2">
    <location>
        <begin position="41"/>
        <end position="105"/>
    </location>
</feature>
<feature type="compositionally biased region" description="Basic and acidic residues" evidence="1">
    <location>
        <begin position="102"/>
        <end position="112"/>
    </location>
</feature>
<dbReference type="SMART" id="SM00271">
    <property type="entry name" value="DnaJ"/>
    <property type="match status" value="1"/>
</dbReference>
<dbReference type="PANTHER" id="PTHR44137">
    <property type="entry name" value="BNAC03G44070D PROTEIN"/>
    <property type="match status" value="1"/>
</dbReference>
<dbReference type="InterPro" id="IPR036869">
    <property type="entry name" value="J_dom_sf"/>
</dbReference>
<dbReference type="PANTHER" id="PTHR44137:SF55">
    <property type="entry name" value="DNAJ HEAT SHOCK N-TERMINAL DOMAIN-CONTAINING PROTEIN"/>
    <property type="match status" value="1"/>
</dbReference>
<feature type="non-terminal residue" evidence="3">
    <location>
        <position position="190"/>
    </location>
</feature>
<feature type="region of interest" description="Disordered" evidence="1">
    <location>
        <begin position="102"/>
        <end position="131"/>
    </location>
</feature>
<dbReference type="InterPro" id="IPR018253">
    <property type="entry name" value="DnaJ_domain_CS"/>
</dbReference>
<dbReference type="PRINTS" id="PR00625">
    <property type="entry name" value="JDOMAIN"/>
</dbReference>
<feature type="compositionally biased region" description="Basic residues" evidence="1">
    <location>
        <begin position="113"/>
        <end position="122"/>
    </location>
</feature>